<sequence>MHYTSDRFWEIDALRGIAIIMMVIYHISYDLFFLSGFPIKIHSIPWVLFQRTTASLFLLLVGTSLTISNSKLKGKLSNKDIIKRNFLRGIKIFIWGFIITLFTLIFLNDGIILFGILHLIGISIIISYPFLKHKYKNLVIGTGIILIGTYLGKFNFDTPYFLWLGFEPKYFFSFDYFPIFPWFGVVLIGIFLGNVFYPQGKRDFNMPEFSNYYIIKMLSFLGKHSLKIYLLHQPIIVLILYIIGLADLSFVTI</sequence>
<feature type="transmembrane region" description="Helical" evidence="1">
    <location>
        <begin position="12"/>
        <end position="32"/>
    </location>
</feature>
<dbReference type="Pfam" id="PF07786">
    <property type="entry name" value="HGSNAT_cat"/>
    <property type="match status" value="1"/>
</dbReference>
<evidence type="ECO:0000256" key="1">
    <source>
        <dbReference type="SAM" id="Phobius"/>
    </source>
</evidence>
<evidence type="ECO:0000313" key="3">
    <source>
        <dbReference type="EMBL" id="KYC52127.1"/>
    </source>
</evidence>
<feature type="transmembrane region" description="Helical" evidence="1">
    <location>
        <begin position="138"/>
        <end position="156"/>
    </location>
</feature>
<accession>A0A150J4F3</accession>
<dbReference type="Proteomes" id="UP000075578">
    <property type="component" value="Unassembled WGS sequence"/>
</dbReference>
<comment type="caution">
    <text evidence="3">The sequence shown here is derived from an EMBL/GenBank/DDBJ whole genome shotgun (WGS) entry which is preliminary data.</text>
</comment>
<dbReference type="EMBL" id="LNGD01000040">
    <property type="protein sequence ID" value="KYC52127.1"/>
    <property type="molecule type" value="Genomic_DNA"/>
</dbReference>
<feature type="transmembrane region" description="Helical" evidence="1">
    <location>
        <begin position="176"/>
        <end position="197"/>
    </location>
</feature>
<feature type="domain" description="Heparan-alpha-glucosaminide N-acetyltransferase catalytic" evidence="2">
    <location>
        <begin position="7"/>
        <end position="234"/>
    </location>
</feature>
<feature type="transmembrane region" description="Helical" evidence="1">
    <location>
        <begin position="86"/>
        <end position="105"/>
    </location>
</feature>
<reference evidence="3 4" key="1">
    <citation type="journal article" date="2016" name="ISME J.">
        <title>Chasing the elusive Euryarchaeota class WSA2: genomes reveal a uniquely fastidious methyl-reducing methanogen.</title>
        <authorList>
            <person name="Nobu M.K."/>
            <person name="Narihiro T."/>
            <person name="Kuroda K."/>
            <person name="Mei R."/>
            <person name="Liu W.T."/>
        </authorList>
    </citation>
    <scope>NUCLEOTIDE SEQUENCE [LARGE SCALE GENOMIC DNA]</scope>
    <source>
        <strain evidence="3">U1lsi0528_Bin089</strain>
    </source>
</reference>
<keyword evidence="3" id="KW-0012">Acyltransferase</keyword>
<feature type="transmembrane region" description="Helical" evidence="1">
    <location>
        <begin position="111"/>
        <end position="131"/>
    </location>
</feature>
<protein>
    <submittedName>
        <fullName evidence="3">Acyltransferase family protein</fullName>
    </submittedName>
</protein>
<evidence type="ECO:0000313" key="4">
    <source>
        <dbReference type="Proteomes" id="UP000075578"/>
    </source>
</evidence>
<feature type="transmembrane region" description="Helical" evidence="1">
    <location>
        <begin position="226"/>
        <end position="246"/>
    </location>
</feature>
<dbReference type="GO" id="GO:0016746">
    <property type="term" value="F:acyltransferase activity"/>
    <property type="evidence" value="ECO:0007669"/>
    <property type="project" value="UniProtKB-KW"/>
</dbReference>
<name>A0A150J4F3_9EURY</name>
<evidence type="ECO:0000259" key="2">
    <source>
        <dbReference type="Pfam" id="PF07786"/>
    </source>
</evidence>
<gene>
    <name evidence="3" type="ORF">AMQ74_00846</name>
</gene>
<keyword evidence="1" id="KW-1133">Transmembrane helix</keyword>
<feature type="transmembrane region" description="Helical" evidence="1">
    <location>
        <begin position="44"/>
        <end position="65"/>
    </location>
</feature>
<dbReference type="PATRIC" id="fig|1705564.3.peg.871"/>
<dbReference type="AlphaFoldDB" id="A0A150J4F3"/>
<keyword evidence="3" id="KW-0808">Transferase</keyword>
<dbReference type="InterPro" id="IPR012429">
    <property type="entry name" value="HGSNAT_cat"/>
</dbReference>
<keyword evidence="1" id="KW-0812">Transmembrane</keyword>
<proteinExistence type="predicted"/>
<keyword evidence="1" id="KW-0472">Membrane</keyword>
<organism evidence="3 4">
    <name type="scientific">Candidatus Methanofastidiosum methylothiophilum</name>
    <dbReference type="NCBI Taxonomy" id="1705564"/>
    <lineage>
        <taxon>Archaea</taxon>
        <taxon>Methanobacteriati</taxon>
        <taxon>Methanobacteriota</taxon>
        <taxon>Stenosarchaea group</taxon>
        <taxon>Candidatus Methanofastidiosia</taxon>
        <taxon>Candidatus Methanofastidiosales</taxon>
        <taxon>Candidatus Methanofastidiosaceae</taxon>
        <taxon>Candidatus Methanofastidiosum</taxon>
    </lineage>
</organism>